<dbReference type="STRING" id="3821.A0A151R0E7"/>
<evidence type="ECO:0000256" key="9">
    <source>
        <dbReference type="ARBA" id="ARBA00023136"/>
    </source>
</evidence>
<dbReference type="GO" id="GO:0005886">
    <property type="term" value="C:plasma membrane"/>
    <property type="evidence" value="ECO:0007669"/>
    <property type="project" value="UniProtKB-SubCell"/>
</dbReference>
<dbReference type="InterPro" id="IPR032675">
    <property type="entry name" value="LRR_dom_sf"/>
</dbReference>
<keyword evidence="9" id="KW-0472">Membrane</keyword>
<keyword evidence="5" id="KW-0812">Transmembrane</keyword>
<keyword evidence="8" id="KW-1133">Transmembrane helix</keyword>
<organism evidence="12 13">
    <name type="scientific">Cajanus cajan</name>
    <name type="common">Pigeon pea</name>
    <name type="synonym">Cajanus indicus</name>
    <dbReference type="NCBI Taxonomy" id="3821"/>
    <lineage>
        <taxon>Eukaryota</taxon>
        <taxon>Viridiplantae</taxon>
        <taxon>Streptophyta</taxon>
        <taxon>Embryophyta</taxon>
        <taxon>Tracheophyta</taxon>
        <taxon>Spermatophyta</taxon>
        <taxon>Magnoliopsida</taxon>
        <taxon>eudicotyledons</taxon>
        <taxon>Gunneridae</taxon>
        <taxon>Pentapetalae</taxon>
        <taxon>rosids</taxon>
        <taxon>fabids</taxon>
        <taxon>Fabales</taxon>
        <taxon>Fabaceae</taxon>
        <taxon>Papilionoideae</taxon>
        <taxon>50 kb inversion clade</taxon>
        <taxon>NPAAA clade</taxon>
        <taxon>indigoferoid/millettioid clade</taxon>
        <taxon>Phaseoleae</taxon>
        <taxon>Cajanus</taxon>
    </lineage>
</organism>
<accession>A0A151R0E7</accession>
<evidence type="ECO:0000256" key="5">
    <source>
        <dbReference type="ARBA" id="ARBA00022692"/>
    </source>
</evidence>
<evidence type="ECO:0000256" key="8">
    <source>
        <dbReference type="ARBA" id="ARBA00022989"/>
    </source>
</evidence>
<keyword evidence="3" id="KW-1003">Cell membrane</keyword>
<comment type="subcellular location">
    <subcellularLocation>
        <location evidence="1">Cell membrane</location>
        <topology evidence="1">Single-pass type I membrane protein</topology>
    </subcellularLocation>
</comment>
<evidence type="ECO:0000256" key="4">
    <source>
        <dbReference type="ARBA" id="ARBA00022614"/>
    </source>
</evidence>
<sequence>MLSTWKDNDYNSDCCIWQGIQCNNETGHVHMLQLPGQYPQHLKGEISITSLLELQNMECLDLRKLTRLRYLDLSYNFDIYGEIPYQLGNISRLSIYLDQNLLEGPIPDRFGKAMNSLEVLRLGTNKLKGTIPASLGNLCTLQELHLYNNNLSGGISSFIHNISWCNRHKFQSLNLSHDLAIGMLPNHSILSSLRALDLSRNQLTGEIPKSIGLLHDLDYLYLNGNNLEGDITETHFTNLSKLRVLDLSDNSFSLKVGTTWVPPFQLFRLGLASCKLGPTFPRWLQTQSQIEFLDISDAGIDDFVPEWFWNNLRSLCQMNMSCNNLKGTIPDLPIMFAGGNRNMLIRSSNKLEGGIPTFLKQADSLDLSKDKITDLKTFLCGKNITTEMRTLDLSKNQIMGQLPDCWEHLTSLRYLDLSNNKLSGSLGTLVYLEDLVLRNNKLSGELPLTLKNCTNLVKLDASENFLSGPIPPWIGESLKQLRVLSLRVNHFFGSVPVHICYLRQNHLLILSRNHLSGGIPTCLTVCLDRVIF</sequence>
<reference evidence="12" key="1">
    <citation type="journal article" date="2012" name="Nat. Biotechnol.">
        <title>Draft genome sequence of pigeonpea (Cajanus cajan), an orphan legume crop of resource-poor farmers.</title>
        <authorList>
            <person name="Varshney R.K."/>
            <person name="Chen W."/>
            <person name="Li Y."/>
            <person name="Bharti A.K."/>
            <person name="Saxena R.K."/>
            <person name="Schlueter J.A."/>
            <person name="Donoghue M.T."/>
            <person name="Azam S."/>
            <person name="Fan G."/>
            <person name="Whaley A.M."/>
            <person name="Farmer A.D."/>
            <person name="Sheridan J."/>
            <person name="Iwata A."/>
            <person name="Tuteja R."/>
            <person name="Penmetsa R.V."/>
            <person name="Wu W."/>
            <person name="Upadhyaya H.D."/>
            <person name="Yang S.P."/>
            <person name="Shah T."/>
            <person name="Saxena K.B."/>
            <person name="Michael T."/>
            <person name="McCombie W.R."/>
            <person name="Yang B."/>
            <person name="Zhang G."/>
            <person name="Yang H."/>
            <person name="Wang J."/>
            <person name="Spillane C."/>
            <person name="Cook D.R."/>
            <person name="May G.D."/>
            <person name="Xu X."/>
            <person name="Jackson S.A."/>
        </authorList>
    </citation>
    <scope>NUCLEOTIDE SEQUENCE [LARGE SCALE GENOMIC DNA]</scope>
</reference>
<evidence type="ECO:0000256" key="11">
    <source>
        <dbReference type="ARBA" id="ARBA00023180"/>
    </source>
</evidence>
<keyword evidence="6" id="KW-0732">Signal</keyword>
<evidence type="ECO:0000256" key="10">
    <source>
        <dbReference type="ARBA" id="ARBA00023170"/>
    </source>
</evidence>
<dbReference type="SMART" id="SM00369">
    <property type="entry name" value="LRR_TYP"/>
    <property type="match status" value="5"/>
</dbReference>
<evidence type="ECO:0000256" key="3">
    <source>
        <dbReference type="ARBA" id="ARBA00022475"/>
    </source>
</evidence>
<dbReference type="Gramene" id="C.cajan_41808.t">
    <property type="protein sequence ID" value="C.cajan_41808.t"/>
    <property type="gene ID" value="C.cajan_41808"/>
</dbReference>
<keyword evidence="7" id="KW-0677">Repeat</keyword>
<keyword evidence="4" id="KW-0433">Leucine-rich repeat</keyword>
<evidence type="ECO:0000313" key="12">
    <source>
        <dbReference type="EMBL" id="KYP36020.1"/>
    </source>
</evidence>
<dbReference type="SUPFAM" id="SSF52058">
    <property type="entry name" value="L domain-like"/>
    <property type="match status" value="2"/>
</dbReference>
<dbReference type="PROSITE" id="PS51450">
    <property type="entry name" value="LRR"/>
    <property type="match status" value="2"/>
</dbReference>
<protein>
    <submittedName>
        <fullName evidence="12">Receptor-like protein kinase 2</fullName>
    </submittedName>
</protein>
<dbReference type="FunFam" id="3.80.10.10:FF:000041">
    <property type="entry name" value="LRR receptor-like serine/threonine-protein kinase ERECTA"/>
    <property type="match status" value="2"/>
</dbReference>
<comment type="similarity">
    <text evidence="2">Belongs to the RLP family.</text>
</comment>
<dbReference type="Proteomes" id="UP000075243">
    <property type="component" value="Unassembled WGS sequence"/>
</dbReference>
<dbReference type="InterPro" id="IPR003591">
    <property type="entry name" value="Leu-rich_rpt_typical-subtyp"/>
</dbReference>
<dbReference type="InterPro" id="IPR001611">
    <property type="entry name" value="Leu-rich_rpt"/>
</dbReference>
<dbReference type="InterPro" id="IPR046956">
    <property type="entry name" value="RLP23-like"/>
</dbReference>
<keyword evidence="11" id="KW-0325">Glycoprotein</keyword>
<dbReference type="Pfam" id="PF13855">
    <property type="entry name" value="LRR_8"/>
    <property type="match status" value="1"/>
</dbReference>
<dbReference type="OMA" id="IVELWEN"/>
<evidence type="ECO:0000256" key="6">
    <source>
        <dbReference type="ARBA" id="ARBA00022729"/>
    </source>
</evidence>
<dbReference type="Gene3D" id="3.80.10.10">
    <property type="entry name" value="Ribonuclease Inhibitor"/>
    <property type="match status" value="4"/>
</dbReference>
<dbReference type="FunFam" id="3.80.10.10:FF:001347">
    <property type="entry name" value="LRR receptor-like serine/threonine-protein kinase GSO2"/>
    <property type="match status" value="1"/>
</dbReference>
<keyword evidence="10 12" id="KW-0675">Receptor</keyword>
<evidence type="ECO:0000256" key="2">
    <source>
        <dbReference type="ARBA" id="ARBA00009592"/>
    </source>
</evidence>
<dbReference type="PANTHER" id="PTHR48063:SF98">
    <property type="entry name" value="LRR RECEPTOR-LIKE SERINE_THREONINE-PROTEIN KINASE FLS2"/>
    <property type="match status" value="1"/>
</dbReference>
<keyword evidence="13" id="KW-1185">Reference proteome</keyword>
<dbReference type="AlphaFoldDB" id="A0A151R0E7"/>
<keyword evidence="12" id="KW-0808">Transferase</keyword>
<proteinExistence type="inferred from homology"/>
<evidence type="ECO:0000256" key="1">
    <source>
        <dbReference type="ARBA" id="ARBA00004251"/>
    </source>
</evidence>
<evidence type="ECO:0000256" key="7">
    <source>
        <dbReference type="ARBA" id="ARBA00022737"/>
    </source>
</evidence>
<dbReference type="Pfam" id="PF00560">
    <property type="entry name" value="LRR_1"/>
    <property type="match status" value="5"/>
</dbReference>
<evidence type="ECO:0000313" key="13">
    <source>
        <dbReference type="Proteomes" id="UP000075243"/>
    </source>
</evidence>
<dbReference type="EMBL" id="KQ484280">
    <property type="protein sequence ID" value="KYP36020.1"/>
    <property type="molecule type" value="Genomic_DNA"/>
</dbReference>
<name>A0A151R0E7_CAJCA</name>
<gene>
    <name evidence="12" type="ORF">KK1_042882</name>
</gene>
<dbReference type="GO" id="GO:0016301">
    <property type="term" value="F:kinase activity"/>
    <property type="evidence" value="ECO:0007669"/>
    <property type="project" value="UniProtKB-KW"/>
</dbReference>
<dbReference type="PANTHER" id="PTHR48063">
    <property type="entry name" value="LRR RECEPTOR-LIKE KINASE"/>
    <property type="match status" value="1"/>
</dbReference>
<dbReference type="PRINTS" id="PR00019">
    <property type="entry name" value="LEURICHRPT"/>
</dbReference>
<keyword evidence="12" id="KW-0418">Kinase</keyword>